<keyword evidence="2 10" id="KW-0444">Lipid biosynthesis</keyword>
<proteinExistence type="inferred from homology"/>
<evidence type="ECO:0000313" key="12">
    <source>
        <dbReference type="Proteomes" id="UP000199287"/>
    </source>
</evidence>
<dbReference type="SMART" id="SM01207">
    <property type="entry name" value="G3P_acyltransf"/>
    <property type="match status" value="1"/>
</dbReference>
<comment type="similarity">
    <text evidence="10">Belongs to the PlsY family.</text>
</comment>
<keyword evidence="12" id="KW-1185">Reference proteome</keyword>
<dbReference type="AlphaFoldDB" id="A0A1I3FXX4"/>
<dbReference type="GO" id="GO:0005886">
    <property type="term" value="C:plasma membrane"/>
    <property type="evidence" value="ECO:0007669"/>
    <property type="project" value="UniProtKB-SubCell"/>
</dbReference>
<feature type="transmembrane region" description="Helical" evidence="10">
    <location>
        <begin position="49"/>
        <end position="71"/>
    </location>
</feature>
<reference evidence="12" key="1">
    <citation type="submission" date="2016-10" db="EMBL/GenBank/DDBJ databases">
        <authorList>
            <person name="Varghese N."/>
            <person name="Submissions S."/>
        </authorList>
    </citation>
    <scope>NUCLEOTIDE SEQUENCE [LARGE SCALE GENOMIC DNA]</scope>
    <source>
        <strain evidence="12">Z-7934</strain>
    </source>
</reference>
<accession>A0A1I3FXX4</accession>
<dbReference type="PANTHER" id="PTHR30309">
    <property type="entry name" value="INNER MEMBRANE PROTEIN YGIH"/>
    <property type="match status" value="1"/>
</dbReference>
<comment type="subcellular location">
    <subcellularLocation>
        <location evidence="10">Cell membrane</location>
        <topology evidence="10">Multi-pass membrane protein</topology>
    </subcellularLocation>
</comment>
<dbReference type="EMBL" id="FOQA01000007">
    <property type="protein sequence ID" value="SFI16045.1"/>
    <property type="molecule type" value="Genomic_DNA"/>
</dbReference>
<feature type="transmembrane region" description="Helical" evidence="10">
    <location>
        <begin position="146"/>
        <end position="175"/>
    </location>
</feature>
<evidence type="ECO:0000256" key="6">
    <source>
        <dbReference type="ARBA" id="ARBA00023098"/>
    </source>
</evidence>
<dbReference type="GO" id="GO:0008654">
    <property type="term" value="P:phospholipid biosynthetic process"/>
    <property type="evidence" value="ECO:0007669"/>
    <property type="project" value="UniProtKB-UniRule"/>
</dbReference>
<evidence type="ECO:0000256" key="10">
    <source>
        <dbReference type="HAMAP-Rule" id="MF_01043"/>
    </source>
</evidence>
<evidence type="ECO:0000256" key="8">
    <source>
        <dbReference type="ARBA" id="ARBA00023209"/>
    </source>
</evidence>
<dbReference type="EC" id="2.3.1.275" evidence="10"/>
<keyword evidence="4 10" id="KW-0812">Transmembrane</keyword>
<evidence type="ECO:0000256" key="7">
    <source>
        <dbReference type="ARBA" id="ARBA00023136"/>
    </source>
</evidence>
<evidence type="ECO:0000256" key="2">
    <source>
        <dbReference type="ARBA" id="ARBA00022516"/>
    </source>
</evidence>
<organism evidence="11 12">
    <name type="scientific">Tindallia magadiensis</name>
    <dbReference type="NCBI Taxonomy" id="69895"/>
    <lineage>
        <taxon>Bacteria</taxon>
        <taxon>Bacillati</taxon>
        <taxon>Bacillota</taxon>
        <taxon>Clostridia</taxon>
        <taxon>Peptostreptococcales</taxon>
        <taxon>Tindalliaceae</taxon>
        <taxon>Tindallia</taxon>
    </lineage>
</organism>
<dbReference type="Proteomes" id="UP000199287">
    <property type="component" value="Unassembled WGS sequence"/>
</dbReference>
<evidence type="ECO:0000256" key="3">
    <source>
        <dbReference type="ARBA" id="ARBA00022679"/>
    </source>
</evidence>
<dbReference type="HAMAP" id="MF_01043">
    <property type="entry name" value="PlsY"/>
    <property type="match status" value="1"/>
</dbReference>
<keyword evidence="5 10" id="KW-1133">Transmembrane helix</keyword>
<comment type="catalytic activity">
    <reaction evidence="10">
        <text>an acyl phosphate + sn-glycerol 3-phosphate = a 1-acyl-sn-glycero-3-phosphate + phosphate</text>
        <dbReference type="Rhea" id="RHEA:34075"/>
        <dbReference type="ChEBI" id="CHEBI:43474"/>
        <dbReference type="ChEBI" id="CHEBI:57597"/>
        <dbReference type="ChEBI" id="CHEBI:57970"/>
        <dbReference type="ChEBI" id="CHEBI:59918"/>
        <dbReference type="EC" id="2.3.1.275"/>
    </reaction>
</comment>
<keyword evidence="11" id="KW-0012">Acyltransferase</keyword>
<keyword evidence="6 10" id="KW-0443">Lipid metabolism</keyword>
<evidence type="ECO:0000313" key="11">
    <source>
        <dbReference type="EMBL" id="SFI16045.1"/>
    </source>
</evidence>
<keyword evidence="3 10" id="KW-0808">Transferase</keyword>
<evidence type="ECO:0000256" key="1">
    <source>
        <dbReference type="ARBA" id="ARBA00022475"/>
    </source>
</evidence>
<dbReference type="UniPathway" id="UPA00085"/>
<dbReference type="STRING" id="69895.SAMN05192551_10797"/>
<keyword evidence="1 10" id="KW-1003">Cell membrane</keyword>
<comment type="function">
    <text evidence="10">Catalyzes the transfer of an acyl group from acyl-phosphate (acyl-PO(4)) to glycerol-3-phosphate (G3P) to form lysophosphatidic acid (LPA). This enzyme utilizes acyl-phosphate as fatty acyl donor, but not acyl-CoA or acyl-ACP.</text>
</comment>
<dbReference type="Pfam" id="PF02660">
    <property type="entry name" value="G3P_acyltransf"/>
    <property type="match status" value="1"/>
</dbReference>
<keyword evidence="9 10" id="KW-1208">Phospholipid metabolism</keyword>
<keyword evidence="7 10" id="KW-0472">Membrane</keyword>
<feature type="transmembrane region" description="Helical" evidence="10">
    <location>
        <begin position="106"/>
        <end position="134"/>
    </location>
</feature>
<dbReference type="RefSeq" id="WP_093372850.1">
    <property type="nucleotide sequence ID" value="NZ_FOQA01000007.1"/>
</dbReference>
<dbReference type="NCBIfam" id="TIGR00023">
    <property type="entry name" value="glycerol-3-phosphate 1-O-acyltransferase PlsY"/>
    <property type="match status" value="1"/>
</dbReference>
<feature type="transmembrane region" description="Helical" evidence="10">
    <location>
        <begin position="77"/>
        <end position="94"/>
    </location>
</feature>
<protein>
    <recommendedName>
        <fullName evidence="10">Glycerol-3-phosphate acyltransferase</fullName>
    </recommendedName>
    <alternativeName>
        <fullName evidence="10">Acyl-PO4 G3P acyltransferase</fullName>
    </alternativeName>
    <alternativeName>
        <fullName evidence="10">Acyl-phosphate--glycerol-3-phosphate acyltransferase</fullName>
    </alternativeName>
    <alternativeName>
        <fullName evidence="10">G3P acyltransferase</fullName>
        <shortName evidence="10">GPAT</shortName>
        <ecNumber evidence="10">2.3.1.275</ecNumber>
    </alternativeName>
    <alternativeName>
        <fullName evidence="10">Lysophosphatidic acid synthase</fullName>
        <shortName evidence="10">LPA synthase</shortName>
    </alternativeName>
</protein>
<comment type="subunit">
    <text evidence="10">Probably interacts with PlsX.</text>
</comment>
<dbReference type="PANTHER" id="PTHR30309:SF0">
    <property type="entry name" value="GLYCEROL-3-PHOSPHATE ACYLTRANSFERASE-RELATED"/>
    <property type="match status" value="1"/>
</dbReference>
<evidence type="ECO:0000256" key="4">
    <source>
        <dbReference type="ARBA" id="ARBA00022692"/>
    </source>
</evidence>
<sequence length="205" mass="22136">MMTAFAIILISYGIGTISPAYLLVKLWTGNDIREYGSGNAGTTNVMRILGVKAAVFVLLMDLFKGVIAVYLGRYMGGEALAAMAGLAAVIGHNWPVTMKLKGGKGVATSIGVGLMINPFYVWICVALSIIIIAFSKYVSLASITAIPLWTVLLTVTGSPIEHVTLGIALSCLVIYRHYANIIRIYKGTENRFSLKTKLSKEERSK</sequence>
<feature type="transmembrane region" description="Helical" evidence="10">
    <location>
        <begin position="6"/>
        <end position="28"/>
    </location>
</feature>
<gene>
    <name evidence="10" type="primary">plsY</name>
    <name evidence="11" type="ORF">SAMN05192551_10797</name>
</gene>
<dbReference type="GO" id="GO:0043772">
    <property type="term" value="F:acyl-phosphate glycerol-3-phosphate acyltransferase activity"/>
    <property type="evidence" value="ECO:0007669"/>
    <property type="project" value="UniProtKB-UniRule"/>
</dbReference>
<keyword evidence="8 10" id="KW-0594">Phospholipid biosynthesis</keyword>
<evidence type="ECO:0000256" key="5">
    <source>
        <dbReference type="ARBA" id="ARBA00022989"/>
    </source>
</evidence>
<dbReference type="OrthoDB" id="9777124at2"/>
<name>A0A1I3FXX4_9FIRM</name>
<evidence type="ECO:0000256" key="9">
    <source>
        <dbReference type="ARBA" id="ARBA00023264"/>
    </source>
</evidence>
<comment type="pathway">
    <text evidence="10">Lipid metabolism; phospholipid metabolism.</text>
</comment>
<dbReference type="InterPro" id="IPR003811">
    <property type="entry name" value="G3P_acylTferase_PlsY"/>
</dbReference>